<reference evidence="6" key="1">
    <citation type="submission" date="2022-03" db="EMBL/GenBank/DDBJ databases">
        <authorList>
            <person name="Martin C."/>
        </authorList>
    </citation>
    <scope>NUCLEOTIDE SEQUENCE</scope>
</reference>
<dbReference type="GO" id="GO:0038023">
    <property type="term" value="F:signaling receptor activity"/>
    <property type="evidence" value="ECO:0007669"/>
    <property type="project" value="TreeGrafter"/>
</dbReference>
<dbReference type="GO" id="GO:0005886">
    <property type="term" value="C:plasma membrane"/>
    <property type="evidence" value="ECO:0007669"/>
    <property type="project" value="TreeGrafter"/>
</dbReference>
<evidence type="ECO:0000256" key="3">
    <source>
        <dbReference type="ARBA" id="ARBA00022729"/>
    </source>
</evidence>
<dbReference type="SUPFAM" id="SSF52200">
    <property type="entry name" value="Toll/Interleukin receptor TIR domain"/>
    <property type="match status" value="1"/>
</dbReference>
<dbReference type="EMBL" id="CAIIXF020000012">
    <property type="protein sequence ID" value="CAH1800401.1"/>
    <property type="molecule type" value="Genomic_DNA"/>
</dbReference>
<dbReference type="GO" id="GO:0007165">
    <property type="term" value="P:signal transduction"/>
    <property type="evidence" value="ECO:0007669"/>
    <property type="project" value="InterPro"/>
</dbReference>
<dbReference type="InterPro" id="IPR000157">
    <property type="entry name" value="TIR_dom"/>
</dbReference>
<accession>A0A8J1UU51</accession>
<protein>
    <submittedName>
        <fullName evidence="6">Uncharacterized protein</fullName>
    </submittedName>
</protein>
<proteinExistence type="predicted"/>
<name>A0A8J1UU51_OWEFU</name>
<evidence type="ECO:0000313" key="6">
    <source>
        <dbReference type="EMBL" id="CAH1800401.1"/>
    </source>
</evidence>
<dbReference type="AlphaFoldDB" id="A0A8J1UU51"/>
<keyword evidence="2" id="KW-0812">Transmembrane</keyword>
<keyword evidence="5" id="KW-0472">Membrane</keyword>
<comment type="subcellular location">
    <subcellularLocation>
        <location evidence="1">Membrane</location>
        <topology evidence="1">Single-pass membrane protein</topology>
    </subcellularLocation>
</comment>
<dbReference type="Pfam" id="PF01582">
    <property type="entry name" value="TIR"/>
    <property type="match status" value="1"/>
</dbReference>
<dbReference type="OrthoDB" id="6134202at2759"/>
<dbReference type="Proteomes" id="UP000749559">
    <property type="component" value="Unassembled WGS sequence"/>
</dbReference>
<dbReference type="Gene3D" id="3.40.50.10140">
    <property type="entry name" value="Toll/interleukin-1 receptor homology (TIR) domain"/>
    <property type="match status" value="1"/>
</dbReference>
<evidence type="ECO:0000256" key="4">
    <source>
        <dbReference type="ARBA" id="ARBA00022989"/>
    </source>
</evidence>
<comment type="caution">
    <text evidence="6">The sequence shown here is derived from an EMBL/GenBank/DDBJ whole genome shotgun (WGS) entry which is preliminary data.</text>
</comment>
<dbReference type="PANTHER" id="PTHR24365">
    <property type="entry name" value="TOLL-LIKE RECEPTOR"/>
    <property type="match status" value="1"/>
</dbReference>
<gene>
    <name evidence="6" type="ORF">OFUS_LOCUS24292</name>
</gene>
<dbReference type="SUPFAM" id="SSF52058">
    <property type="entry name" value="L domain-like"/>
    <property type="match status" value="1"/>
</dbReference>
<sequence length="498" mass="57569">MNRILKTTFVLWVIGRAEGQRIEHVRNMYQDAMHAEAYDTNLDTDMIRAQRNVKPQDKGIQYMEQIHKELNANDQWDANITPLLNQQIDKLSEEGAVIDCGMLCPSTLNPGTCFATDDVSKEISLEDILACIPKSYFSIELRGFNFGTIKNGSFYGRPKVTALFLRSCNVTVLEPDALRGLHNLTQLGIVDVAFGKTGLMNLNEYMLHHCPNVNSLTLDAFYNSAFINLTNNLMVCNCENQPFVDWMNSEHIFGHIVMIHDKHCHASNGEPKQELRKLDLSWEDCNPDLLTRNIILIVISVIVAVTITASLLRYFKKDMRYALMVRKAKRHHGNAPRHNMAGDELEIYDAFVSYHSEKRRFLFDVMVPELTKGDVPFTLMYDHEILPGQESYLSGIMTHMDRSLHIIFLVTRGWMKEGWNEFEMESAIDMLTQSKRHTLIVILMENIPQKEMSNTLALMARHNVCLRWSEEEGKQKKFWRDLKLGLGKRRYDMVFRER</sequence>
<dbReference type="PROSITE" id="PS50104">
    <property type="entry name" value="TIR"/>
    <property type="match status" value="1"/>
</dbReference>
<evidence type="ECO:0000256" key="1">
    <source>
        <dbReference type="ARBA" id="ARBA00004167"/>
    </source>
</evidence>
<dbReference type="InterPro" id="IPR035897">
    <property type="entry name" value="Toll_tir_struct_dom_sf"/>
</dbReference>
<keyword evidence="4" id="KW-1133">Transmembrane helix</keyword>
<dbReference type="InterPro" id="IPR032675">
    <property type="entry name" value="LRR_dom_sf"/>
</dbReference>
<organism evidence="6 7">
    <name type="scientific">Owenia fusiformis</name>
    <name type="common">Polychaete worm</name>
    <dbReference type="NCBI Taxonomy" id="6347"/>
    <lineage>
        <taxon>Eukaryota</taxon>
        <taxon>Metazoa</taxon>
        <taxon>Spiralia</taxon>
        <taxon>Lophotrochozoa</taxon>
        <taxon>Annelida</taxon>
        <taxon>Polychaeta</taxon>
        <taxon>Sedentaria</taxon>
        <taxon>Canalipalpata</taxon>
        <taxon>Sabellida</taxon>
        <taxon>Oweniida</taxon>
        <taxon>Oweniidae</taxon>
        <taxon>Owenia</taxon>
    </lineage>
</organism>
<keyword evidence="7" id="KW-1185">Reference proteome</keyword>
<evidence type="ECO:0000313" key="7">
    <source>
        <dbReference type="Proteomes" id="UP000749559"/>
    </source>
</evidence>
<evidence type="ECO:0000256" key="5">
    <source>
        <dbReference type="ARBA" id="ARBA00023136"/>
    </source>
</evidence>
<dbReference type="PANTHER" id="PTHR24365:SF541">
    <property type="entry name" value="PROTEIN TOLL-RELATED"/>
    <property type="match status" value="1"/>
</dbReference>
<keyword evidence="3" id="KW-0732">Signal</keyword>
<evidence type="ECO:0000256" key="2">
    <source>
        <dbReference type="ARBA" id="ARBA00022692"/>
    </source>
</evidence>
<dbReference type="Gene3D" id="3.80.10.10">
    <property type="entry name" value="Ribonuclease Inhibitor"/>
    <property type="match status" value="1"/>
</dbReference>
<dbReference type="SMART" id="SM00255">
    <property type="entry name" value="TIR"/>
    <property type="match status" value="1"/>
</dbReference>